<comment type="function">
    <text evidence="4">Catalyzes the reduction of 1-pyrroline-5-carboxylate (PCA) to L-proline.</text>
</comment>
<dbReference type="EC" id="1.5.1.2" evidence="4 5"/>
<accession>A0A252AS38</accession>
<dbReference type="InterPro" id="IPR008927">
    <property type="entry name" value="6-PGluconate_DH-like_C_sf"/>
</dbReference>
<dbReference type="GO" id="GO:0004735">
    <property type="term" value="F:pyrroline-5-carboxylate reductase activity"/>
    <property type="evidence" value="ECO:0007669"/>
    <property type="project" value="UniProtKB-UniRule"/>
</dbReference>
<dbReference type="InterPro" id="IPR000304">
    <property type="entry name" value="Pyrroline-COOH_reductase"/>
</dbReference>
<dbReference type="AlphaFoldDB" id="A0A252AS38"/>
<keyword evidence="4" id="KW-0028">Amino-acid biosynthesis</keyword>
<dbReference type="NCBIfam" id="TIGR00112">
    <property type="entry name" value="proC"/>
    <property type="match status" value="1"/>
</dbReference>
<sequence>MSSSSPLPSVLLVGCGKMGNAMLEGWLKHGLKPSVVLDRHDHALPSPHHHACTVADIPADFTPDIVIVAVKPQKADAILEELGQRFPSPVLLSVMAGRSIESLTKTYKKANPSANPTVVRAMPNTPCAIGAGITGLYAEAGTTAEQKEQCDALLRSVGETVWVEQENLIDAVTAVSGSGPAYIFLLAELMEKAGIEQGLPPETARKLARRTIFGAGALLDHSALDASELRIQVTSPGGTTAEALKILMQPDAWPKAVSQAISAAAHRAHELSS</sequence>
<evidence type="ECO:0000313" key="9">
    <source>
        <dbReference type="EMBL" id="OUI92835.1"/>
    </source>
</evidence>
<comment type="similarity">
    <text evidence="1 4">Belongs to the pyrroline-5-carboxylate reductase family.</text>
</comment>
<dbReference type="UniPathway" id="UPA00098">
    <property type="reaction ID" value="UER00361"/>
</dbReference>
<evidence type="ECO:0000256" key="5">
    <source>
        <dbReference type="NCBIfam" id="TIGR00112"/>
    </source>
</evidence>
<evidence type="ECO:0000259" key="8">
    <source>
        <dbReference type="Pfam" id="PF14748"/>
    </source>
</evidence>
<gene>
    <name evidence="4" type="primary">proC</name>
    <name evidence="9" type="ORF">HK17_09590</name>
</gene>
<dbReference type="Pfam" id="PF14748">
    <property type="entry name" value="P5CR_dimer"/>
    <property type="match status" value="1"/>
</dbReference>
<dbReference type="SUPFAM" id="SSF48179">
    <property type="entry name" value="6-phosphogluconate dehydrogenase C-terminal domain-like"/>
    <property type="match status" value="1"/>
</dbReference>
<dbReference type="InterPro" id="IPR028939">
    <property type="entry name" value="P5C_Rdtase_cat_N"/>
</dbReference>
<feature type="binding site" evidence="6">
    <location>
        <begin position="69"/>
        <end position="72"/>
    </location>
    <ligand>
        <name>NADP(+)</name>
        <dbReference type="ChEBI" id="CHEBI:58349"/>
    </ligand>
</feature>
<keyword evidence="3 4" id="KW-0560">Oxidoreductase</keyword>
<keyword evidence="4" id="KW-0963">Cytoplasm</keyword>
<dbReference type="Pfam" id="PF03807">
    <property type="entry name" value="F420_oxidored"/>
    <property type="match status" value="1"/>
</dbReference>
<comment type="catalytic activity">
    <reaction evidence="4">
        <text>L-proline + NADP(+) = (S)-1-pyrroline-5-carboxylate + NADPH + 2 H(+)</text>
        <dbReference type="Rhea" id="RHEA:14109"/>
        <dbReference type="ChEBI" id="CHEBI:15378"/>
        <dbReference type="ChEBI" id="CHEBI:17388"/>
        <dbReference type="ChEBI" id="CHEBI:57783"/>
        <dbReference type="ChEBI" id="CHEBI:58349"/>
        <dbReference type="ChEBI" id="CHEBI:60039"/>
        <dbReference type="EC" id="1.5.1.2"/>
    </reaction>
</comment>
<dbReference type="PANTHER" id="PTHR11645:SF0">
    <property type="entry name" value="PYRROLINE-5-CARBOXYLATE REDUCTASE 3"/>
    <property type="match status" value="1"/>
</dbReference>
<dbReference type="HAMAP" id="MF_01925">
    <property type="entry name" value="P5C_reductase"/>
    <property type="match status" value="1"/>
</dbReference>
<dbReference type="Gene3D" id="1.10.3730.10">
    <property type="entry name" value="ProC C-terminal domain-like"/>
    <property type="match status" value="1"/>
</dbReference>
<dbReference type="GO" id="GO:0005737">
    <property type="term" value="C:cytoplasm"/>
    <property type="evidence" value="ECO:0007669"/>
    <property type="project" value="UniProtKB-SubCell"/>
</dbReference>
<organism evidence="9 10">
    <name type="scientific">Acetobacter indonesiensis</name>
    <dbReference type="NCBI Taxonomy" id="104101"/>
    <lineage>
        <taxon>Bacteria</taxon>
        <taxon>Pseudomonadati</taxon>
        <taxon>Pseudomonadota</taxon>
        <taxon>Alphaproteobacteria</taxon>
        <taxon>Acetobacterales</taxon>
        <taxon>Acetobacteraceae</taxon>
        <taxon>Acetobacter</taxon>
    </lineage>
</organism>
<evidence type="ECO:0000313" key="10">
    <source>
        <dbReference type="Proteomes" id="UP000194641"/>
    </source>
</evidence>
<evidence type="ECO:0000256" key="6">
    <source>
        <dbReference type="PIRSR" id="PIRSR000193-1"/>
    </source>
</evidence>
<comment type="pathway">
    <text evidence="4">Amino-acid biosynthesis; L-proline biosynthesis; L-proline from L-glutamate 5-semialdehyde: step 1/1.</text>
</comment>
<protein>
    <recommendedName>
        <fullName evidence="4 5">Pyrroline-5-carboxylate reductase</fullName>
        <shortName evidence="4">P5C reductase</shortName>
        <shortName evidence="4">P5CR</shortName>
        <ecNumber evidence="4 5">1.5.1.2</ecNumber>
    </recommendedName>
    <alternativeName>
        <fullName evidence="4">PCA reductase</fullName>
    </alternativeName>
</protein>
<comment type="catalytic activity">
    <reaction evidence="4">
        <text>L-proline + NAD(+) = (S)-1-pyrroline-5-carboxylate + NADH + 2 H(+)</text>
        <dbReference type="Rhea" id="RHEA:14105"/>
        <dbReference type="ChEBI" id="CHEBI:15378"/>
        <dbReference type="ChEBI" id="CHEBI:17388"/>
        <dbReference type="ChEBI" id="CHEBI:57540"/>
        <dbReference type="ChEBI" id="CHEBI:57945"/>
        <dbReference type="ChEBI" id="CHEBI:60039"/>
        <dbReference type="EC" id="1.5.1.2"/>
    </reaction>
</comment>
<comment type="subcellular location">
    <subcellularLocation>
        <location evidence="4">Cytoplasm</location>
    </subcellularLocation>
</comment>
<dbReference type="SUPFAM" id="SSF51735">
    <property type="entry name" value="NAD(P)-binding Rossmann-fold domains"/>
    <property type="match status" value="1"/>
</dbReference>
<feature type="domain" description="Pyrroline-5-carboxylate reductase dimerisation" evidence="8">
    <location>
        <begin position="166"/>
        <end position="271"/>
    </location>
</feature>
<dbReference type="GO" id="GO:0055129">
    <property type="term" value="P:L-proline biosynthetic process"/>
    <property type="evidence" value="ECO:0007669"/>
    <property type="project" value="UniProtKB-UniRule"/>
</dbReference>
<comment type="caution">
    <text evidence="9">The sequence shown here is derived from an EMBL/GenBank/DDBJ whole genome shotgun (WGS) entry which is preliminary data.</text>
</comment>
<evidence type="ECO:0000256" key="4">
    <source>
        <dbReference type="HAMAP-Rule" id="MF_01925"/>
    </source>
</evidence>
<name>A0A252AS38_9PROT</name>
<dbReference type="PANTHER" id="PTHR11645">
    <property type="entry name" value="PYRROLINE-5-CARBOXYLATE REDUCTASE"/>
    <property type="match status" value="1"/>
</dbReference>
<dbReference type="EMBL" id="JOPA01000027">
    <property type="protein sequence ID" value="OUI92835.1"/>
    <property type="molecule type" value="Genomic_DNA"/>
</dbReference>
<evidence type="ECO:0000256" key="1">
    <source>
        <dbReference type="ARBA" id="ARBA00005525"/>
    </source>
</evidence>
<proteinExistence type="inferred from homology"/>
<keyword evidence="4" id="KW-0641">Proline biosynthesis</keyword>
<dbReference type="InterPro" id="IPR029036">
    <property type="entry name" value="P5CR_dimer"/>
</dbReference>
<dbReference type="Proteomes" id="UP000194641">
    <property type="component" value="Unassembled WGS sequence"/>
</dbReference>
<evidence type="ECO:0000259" key="7">
    <source>
        <dbReference type="Pfam" id="PF03807"/>
    </source>
</evidence>
<dbReference type="RefSeq" id="WP_086659675.1">
    <property type="nucleotide sequence ID" value="NZ_JBJJWX010000003.1"/>
</dbReference>
<dbReference type="InterPro" id="IPR036291">
    <property type="entry name" value="NAD(P)-bd_dom_sf"/>
</dbReference>
<reference evidence="10" key="1">
    <citation type="submission" date="2014-06" db="EMBL/GenBank/DDBJ databases">
        <authorList>
            <person name="Winans N.J."/>
            <person name="Newell P.D."/>
            <person name="Douglas A.E."/>
        </authorList>
    </citation>
    <scope>NUCLEOTIDE SEQUENCE [LARGE SCALE GENOMIC DNA]</scope>
</reference>
<keyword evidence="2 4" id="KW-0521">NADP</keyword>
<evidence type="ECO:0000256" key="2">
    <source>
        <dbReference type="ARBA" id="ARBA00022857"/>
    </source>
</evidence>
<dbReference type="Gene3D" id="3.40.50.720">
    <property type="entry name" value="NAD(P)-binding Rossmann-like Domain"/>
    <property type="match status" value="1"/>
</dbReference>
<dbReference type="PIRSF" id="PIRSF000193">
    <property type="entry name" value="Pyrrol-5-carb_rd"/>
    <property type="match status" value="1"/>
</dbReference>
<feature type="domain" description="Pyrroline-5-carboxylate reductase catalytic N-terminal" evidence="7">
    <location>
        <begin position="12"/>
        <end position="97"/>
    </location>
</feature>
<dbReference type="FunFam" id="1.10.3730.10:FF:000001">
    <property type="entry name" value="Pyrroline-5-carboxylate reductase"/>
    <property type="match status" value="1"/>
</dbReference>
<evidence type="ECO:0000256" key="3">
    <source>
        <dbReference type="ARBA" id="ARBA00023002"/>
    </source>
</evidence>